<dbReference type="GO" id="GO:0030639">
    <property type="term" value="P:polyketide biosynthetic process"/>
    <property type="evidence" value="ECO:0007669"/>
    <property type="project" value="TreeGrafter"/>
</dbReference>
<dbReference type="InterPro" id="IPR001099">
    <property type="entry name" value="Chalcone/stilbene_synt_N"/>
</dbReference>
<feature type="domain" description="Chalcone/stilbene synthase N-terminal" evidence="5">
    <location>
        <begin position="72"/>
        <end position="207"/>
    </location>
</feature>
<evidence type="ECO:0000256" key="2">
    <source>
        <dbReference type="ARBA" id="ARBA00022679"/>
    </source>
</evidence>
<dbReference type="KEGG" id="bsb:Bresu_2160"/>
<evidence type="ECO:0000259" key="5">
    <source>
        <dbReference type="Pfam" id="PF00195"/>
    </source>
</evidence>
<organism evidence="7 8">
    <name type="scientific">Brevundimonas subvibrioides (strain ATCC 15264 / DSM 4735 / LMG 14903 / NBRC 16000 / CB 81)</name>
    <name type="common">Caulobacter subvibrioides</name>
    <dbReference type="NCBI Taxonomy" id="633149"/>
    <lineage>
        <taxon>Bacteria</taxon>
        <taxon>Pseudomonadati</taxon>
        <taxon>Pseudomonadota</taxon>
        <taxon>Alphaproteobacteria</taxon>
        <taxon>Caulobacterales</taxon>
        <taxon>Caulobacteraceae</taxon>
        <taxon>Brevundimonas</taxon>
    </lineage>
</organism>
<dbReference type="InterPro" id="IPR016039">
    <property type="entry name" value="Thiolase-like"/>
</dbReference>
<proteinExistence type="inferred from homology"/>
<accession>D9QJA9</accession>
<dbReference type="STRING" id="633149.Bresu_2160"/>
<evidence type="ECO:0000313" key="8">
    <source>
        <dbReference type="Proteomes" id="UP000002696"/>
    </source>
</evidence>
<keyword evidence="2" id="KW-0808">Transferase</keyword>
<name>D9QJA9_BRESC</name>
<keyword evidence="8" id="KW-1185">Reference proteome</keyword>
<dbReference type="InterPro" id="IPR011141">
    <property type="entry name" value="Polyketide_synthase_type-III"/>
</dbReference>
<dbReference type="PANTHER" id="PTHR11877:SF99">
    <property type="entry name" value="1,3,6,8-TETRAHYDROXYNAPHTHALENE SYNTHASE"/>
    <property type="match status" value="1"/>
</dbReference>
<evidence type="ECO:0000259" key="6">
    <source>
        <dbReference type="Pfam" id="PF02797"/>
    </source>
</evidence>
<dbReference type="AlphaFoldDB" id="D9QJA9"/>
<reference evidence="8" key="1">
    <citation type="journal article" date="2011" name="J. Bacteriol.">
        <title>Genome sequences of eight morphologically diverse alphaproteobacteria.</title>
        <authorList>
            <consortium name="US DOE Joint Genome Institute"/>
            <person name="Brown P.J."/>
            <person name="Kysela D.T."/>
            <person name="Buechlein A."/>
            <person name="Hemmerich C."/>
            <person name="Brun Y.V."/>
        </authorList>
    </citation>
    <scope>NUCLEOTIDE SEQUENCE [LARGE SCALE GENOMIC DNA]</scope>
    <source>
        <strain evidence="8">ATCC 15264 / DSM 4735 / LMG 14903 / NBRC 16000 / CB 81</strain>
    </source>
</reference>
<dbReference type="CDD" id="cd00831">
    <property type="entry name" value="CHS_like"/>
    <property type="match status" value="1"/>
</dbReference>
<evidence type="ECO:0000256" key="3">
    <source>
        <dbReference type="ARBA" id="ARBA00023315"/>
    </source>
</evidence>
<protein>
    <submittedName>
        <fullName evidence="7">Chalcone and stilbene synthase domain protein</fullName>
    </submittedName>
</protein>
<dbReference type="Pfam" id="PF02797">
    <property type="entry name" value="Chal_sti_synt_C"/>
    <property type="match status" value="1"/>
</dbReference>
<dbReference type="EMBL" id="CP002102">
    <property type="protein sequence ID" value="ADL01470.1"/>
    <property type="molecule type" value="Genomic_DNA"/>
</dbReference>
<evidence type="ECO:0000256" key="4">
    <source>
        <dbReference type="PIRSR" id="PIRSR000451-1"/>
    </source>
</evidence>
<evidence type="ECO:0000313" key="7">
    <source>
        <dbReference type="EMBL" id="ADL01470.1"/>
    </source>
</evidence>
<keyword evidence="3" id="KW-0012">Acyltransferase</keyword>
<dbReference type="PANTHER" id="PTHR11877">
    <property type="entry name" value="HYDROXYMETHYLGLUTARYL-COA SYNTHASE"/>
    <property type="match status" value="1"/>
</dbReference>
<dbReference type="Pfam" id="PF00195">
    <property type="entry name" value="Chal_sti_synt_N"/>
    <property type="match status" value="1"/>
</dbReference>
<feature type="active site" description="Acyl-thioester intermediate" evidence="4">
    <location>
        <position position="147"/>
    </location>
</feature>
<dbReference type="RefSeq" id="WP_013269571.1">
    <property type="nucleotide sequence ID" value="NC_014375.1"/>
</dbReference>
<evidence type="ECO:0000256" key="1">
    <source>
        <dbReference type="ARBA" id="ARBA00005531"/>
    </source>
</evidence>
<sequence length="355" mass="37956">MSSPTPAPTPRLNALSTAWPPFTLRQEDVAANGAELFATTHGGFKRLEPIYRNSLIETRHSCVPIEWYLQPHSFAERNRLFLDNAVALMAESATKALDEAGLTADQIDCIVTVCSTGIATPSLEAHLMQVMPFRPDVRRVPLFGLGCAGGVLGLARAAEAAKAWPESRVLLLVVELCALTFRYQDRSKSNLVATALFGDGAAAAIVSCRDDGTGPVLGASHEHTWPDSLDVMGWDVADDGLKVVFSRDIPALVQNDFQPIAEAFLSTNGLTAAGVGGFVCHPGGAKVIEALEGVFTLCSGEMRHTRDVLREHGNMSSATVLFVLKATLEANEPGPWLLTTLGPGFTTALMLVHPQ</sequence>
<comment type="similarity">
    <text evidence="1">Belongs to the thiolase-like superfamily. Chalcone/stilbene synthases family.</text>
</comment>
<dbReference type="InParanoid" id="D9QJA9"/>
<feature type="domain" description="Chalcone/stilbene synthase C-terminal" evidence="6">
    <location>
        <begin position="224"/>
        <end position="329"/>
    </location>
</feature>
<dbReference type="PIRSF" id="PIRSF000451">
    <property type="entry name" value="PKS_III"/>
    <property type="match status" value="1"/>
</dbReference>
<dbReference type="GO" id="GO:0016747">
    <property type="term" value="F:acyltransferase activity, transferring groups other than amino-acyl groups"/>
    <property type="evidence" value="ECO:0007669"/>
    <property type="project" value="InterPro"/>
</dbReference>
<dbReference type="Gene3D" id="3.40.47.10">
    <property type="match status" value="2"/>
</dbReference>
<dbReference type="HOGENOM" id="CLU_034992_0_1_5"/>
<dbReference type="SUPFAM" id="SSF53901">
    <property type="entry name" value="Thiolase-like"/>
    <property type="match status" value="2"/>
</dbReference>
<dbReference type="InterPro" id="IPR012328">
    <property type="entry name" value="Chalcone/stilbene_synt_C"/>
</dbReference>
<dbReference type="Proteomes" id="UP000002696">
    <property type="component" value="Chromosome"/>
</dbReference>
<gene>
    <name evidence="7" type="ordered locus">Bresu_2160</name>
</gene>
<dbReference type="eggNOG" id="COG3424">
    <property type="taxonomic scope" value="Bacteria"/>
</dbReference>